<organism evidence="1">
    <name type="scientific">marine metagenome</name>
    <dbReference type="NCBI Taxonomy" id="408172"/>
    <lineage>
        <taxon>unclassified sequences</taxon>
        <taxon>metagenomes</taxon>
        <taxon>ecological metagenomes</taxon>
    </lineage>
</organism>
<accession>A0A383BAI9</accession>
<gene>
    <name evidence="1" type="ORF">METZ01_LOCUS469643</name>
</gene>
<sequence length="54" mass="6075">MIKHFDGFFVAHRAEKISVVQDVLNDLECKIAHLYIGIVAENPGFGNHHDDVDV</sequence>
<dbReference type="EMBL" id="UINC01198707">
    <property type="protein sequence ID" value="SVE16789.1"/>
    <property type="molecule type" value="Genomic_DNA"/>
</dbReference>
<protein>
    <submittedName>
        <fullName evidence="1">Uncharacterized protein</fullName>
    </submittedName>
</protein>
<name>A0A383BAI9_9ZZZZ</name>
<feature type="non-terminal residue" evidence="1">
    <location>
        <position position="54"/>
    </location>
</feature>
<evidence type="ECO:0000313" key="1">
    <source>
        <dbReference type="EMBL" id="SVE16789.1"/>
    </source>
</evidence>
<proteinExistence type="predicted"/>
<reference evidence="1" key="1">
    <citation type="submission" date="2018-05" db="EMBL/GenBank/DDBJ databases">
        <authorList>
            <person name="Lanie J.A."/>
            <person name="Ng W.-L."/>
            <person name="Kazmierczak K.M."/>
            <person name="Andrzejewski T.M."/>
            <person name="Davidsen T.M."/>
            <person name="Wayne K.J."/>
            <person name="Tettelin H."/>
            <person name="Glass J.I."/>
            <person name="Rusch D."/>
            <person name="Podicherti R."/>
            <person name="Tsui H.-C.T."/>
            <person name="Winkler M.E."/>
        </authorList>
    </citation>
    <scope>NUCLEOTIDE SEQUENCE</scope>
</reference>
<dbReference type="AlphaFoldDB" id="A0A383BAI9"/>